<evidence type="ECO:0000313" key="4">
    <source>
        <dbReference type="EMBL" id="KAL2090881.1"/>
    </source>
</evidence>
<dbReference type="GO" id="GO:0051246">
    <property type="term" value="P:regulation of protein metabolic process"/>
    <property type="evidence" value="ECO:0007669"/>
    <property type="project" value="UniProtKB-ARBA"/>
</dbReference>
<feature type="region of interest" description="Disordered" evidence="2">
    <location>
        <begin position="523"/>
        <end position="581"/>
    </location>
</feature>
<feature type="region of interest" description="Disordered" evidence="2">
    <location>
        <begin position="625"/>
        <end position="646"/>
    </location>
</feature>
<protein>
    <recommendedName>
        <fullName evidence="3">Protein phosphatase 1 regulatory subunit 15A/B C-terminal domain-containing protein</fullName>
    </recommendedName>
</protein>
<accession>A0ABD1JVG1</accession>
<dbReference type="PANTHER" id="PTHR16489">
    <property type="entry name" value="GH11727P"/>
    <property type="match status" value="1"/>
</dbReference>
<evidence type="ECO:0000259" key="3">
    <source>
        <dbReference type="Pfam" id="PF10488"/>
    </source>
</evidence>
<evidence type="ECO:0000256" key="2">
    <source>
        <dbReference type="SAM" id="MobiDB-lite"/>
    </source>
</evidence>
<reference evidence="4 5" key="1">
    <citation type="submission" date="2024-09" db="EMBL/GenBank/DDBJ databases">
        <title>A chromosome-level genome assembly of Gray's grenadier anchovy, Coilia grayii.</title>
        <authorList>
            <person name="Fu Z."/>
        </authorList>
    </citation>
    <scope>NUCLEOTIDE SEQUENCE [LARGE SCALE GENOMIC DNA]</scope>
    <source>
        <strain evidence="4">G4</strain>
        <tissue evidence="4">Muscle</tissue>
    </source>
</reference>
<comment type="caution">
    <text evidence="4">The sequence shown here is derived from an EMBL/GenBank/DDBJ whole genome shotgun (WGS) entry which is preliminary data.</text>
</comment>
<feature type="compositionally biased region" description="Acidic residues" evidence="2">
    <location>
        <begin position="468"/>
        <end position="493"/>
    </location>
</feature>
<evidence type="ECO:0000313" key="5">
    <source>
        <dbReference type="Proteomes" id="UP001591681"/>
    </source>
</evidence>
<evidence type="ECO:0000256" key="1">
    <source>
        <dbReference type="ARBA" id="ARBA00010161"/>
    </source>
</evidence>
<dbReference type="InterPro" id="IPR051254">
    <property type="entry name" value="PPP1R15"/>
</dbReference>
<feature type="compositionally biased region" description="Low complexity" evidence="2">
    <location>
        <begin position="457"/>
        <end position="467"/>
    </location>
</feature>
<keyword evidence="5" id="KW-1185">Reference proteome</keyword>
<sequence length="720" mass="78486">MFNMDSEHYSRGKTISLPAGVVTSLRHEGTERSWMDMLSFVSRPAWSLLQRYLPGNSLSAPQSHSQLWDTESLEQQLGFGHKVTRLEDALSNRQPQVLDCNAVDNNSLHSSVQVGGMAWLKTDSLSEIGIQNMVDRGTPQVTSGYLSSARNFLSQFFMLNLVSTQEVKHAPSSLLGRGAAAEGAHRCVSVLSWSRETSVVAGTSDATLDSGSLCHVAERTTIASVAKPTGLFVHCDDGSSKHSESAGHCCHKAESENHGLHILRPASLSSEHQLSDQANTISLLGDISVAACASSEVILLTPEQDNGYSSLEEELSFSRLPTMRRAGEEQSVTESESVDKAQHSSAEQQGKPRQPDHQEESGTQVPEPEEEAACDKNEQQEHDHTDLEQAEVSAGQEEKEGEVPGLSEGTVCRNKAIAYIMGSPCSDDSSSGEDSDEDSADGDEEGEEEEDDDDGFNSEGSAYLSDCDSSEEEDIDDDDEDYDEQSGAEEFDAETERLWNSLCQNRDPYNPRNFTASICTASASASSSFQPLPPSDSPPASLIATSPLSASPPLSSSPPLSASPLSSSPGSSSWSGDDGDDAESLKLWDSFSCSSDPYNPFNFQATLRTRSPPAVITSKACAVPRYQSEQAEERQDSGFGDEMPAPSTSALPCRKLRKVRFCEEVEEFYTSGDEDRRGPWEEYARDRCRFQRRVLEVEESIAFCLAPDFRLQVLRRLQLS</sequence>
<feature type="compositionally biased region" description="Acidic residues" evidence="2">
    <location>
        <begin position="430"/>
        <end position="456"/>
    </location>
</feature>
<dbReference type="Proteomes" id="UP001591681">
    <property type="component" value="Unassembled WGS sequence"/>
</dbReference>
<name>A0ABD1JVG1_9TELE</name>
<dbReference type="AlphaFoldDB" id="A0ABD1JVG1"/>
<comment type="similarity">
    <text evidence="1">Belongs to the PPP1R15 family.</text>
</comment>
<gene>
    <name evidence="4" type="ORF">ACEWY4_013144</name>
</gene>
<dbReference type="Pfam" id="PF10488">
    <property type="entry name" value="PP1c_bdg"/>
    <property type="match status" value="1"/>
</dbReference>
<proteinExistence type="inferred from homology"/>
<dbReference type="InterPro" id="IPR019523">
    <property type="entry name" value="Prot_Pase1_reg-su15A/B_C"/>
</dbReference>
<organism evidence="4 5">
    <name type="scientific">Coilia grayii</name>
    <name type="common">Gray's grenadier anchovy</name>
    <dbReference type="NCBI Taxonomy" id="363190"/>
    <lineage>
        <taxon>Eukaryota</taxon>
        <taxon>Metazoa</taxon>
        <taxon>Chordata</taxon>
        <taxon>Craniata</taxon>
        <taxon>Vertebrata</taxon>
        <taxon>Euteleostomi</taxon>
        <taxon>Actinopterygii</taxon>
        <taxon>Neopterygii</taxon>
        <taxon>Teleostei</taxon>
        <taxon>Clupei</taxon>
        <taxon>Clupeiformes</taxon>
        <taxon>Clupeoidei</taxon>
        <taxon>Engraulidae</taxon>
        <taxon>Coilinae</taxon>
        <taxon>Coilia</taxon>
    </lineage>
</organism>
<feature type="domain" description="Protein phosphatase 1 regulatory subunit 15A/B C-terminal" evidence="3">
    <location>
        <begin position="492"/>
        <end position="717"/>
    </location>
</feature>
<dbReference type="EMBL" id="JBHFQA010000011">
    <property type="protein sequence ID" value="KAL2090881.1"/>
    <property type="molecule type" value="Genomic_DNA"/>
</dbReference>
<dbReference type="PANTHER" id="PTHR16489:SF11">
    <property type="entry name" value="PROTEIN PHOSPHATASE 1 REGULATORY SUBUNIT 15B"/>
    <property type="match status" value="1"/>
</dbReference>
<feature type="region of interest" description="Disordered" evidence="2">
    <location>
        <begin position="319"/>
        <end position="499"/>
    </location>
</feature>
<feature type="compositionally biased region" description="Basic and acidic residues" evidence="2">
    <location>
        <begin position="373"/>
        <end position="387"/>
    </location>
</feature>
<feature type="compositionally biased region" description="Low complexity" evidence="2">
    <location>
        <begin position="538"/>
        <end position="575"/>
    </location>
</feature>